<reference evidence="2" key="1">
    <citation type="submission" date="2020-11" db="EMBL/GenBank/DDBJ databases">
        <authorList>
            <person name="Tran Van P."/>
        </authorList>
    </citation>
    <scope>NUCLEOTIDE SEQUENCE</scope>
</reference>
<accession>A0A7R9BTJ0</accession>
<sequence length="126" mass="13154">MCIADSKFHFFLRSMNVEFSQKCARSAVKSAGSQQRRRGSDTERRVGSMRVRHNAAPGGSAVPTASGTTSALAAASADATKNSCSSPQLSVGGPAPPPPLPLVPMLDSGRRGSAAKEVVASWRLKK</sequence>
<feature type="compositionally biased region" description="Low complexity" evidence="1">
    <location>
        <begin position="64"/>
        <end position="83"/>
    </location>
</feature>
<evidence type="ECO:0000313" key="3">
    <source>
        <dbReference type="Proteomes" id="UP000678499"/>
    </source>
</evidence>
<feature type="region of interest" description="Disordered" evidence="1">
    <location>
        <begin position="24"/>
        <end position="112"/>
    </location>
</feature>
<keyword evidence="3" id="KW-1185">Reference proteome</keyword>
<protein>
    <submittedName>
        <fullName evidence="2">Uncharacterized protein</fullName>
    </submittedName>
</protein>
<dbReference type="AlphaFoldDB" id="A0A7R9BTJ0"/>
<name>A0A7R9BTJ0_9CRUS</name>
<dbReference type="EMBL" id="OA883899">
    <property type="protein sequence ID" value="CAD7279940.1"/>
    <property type="molecule type" value="Genomic_DNA"/>
</dbReference>
<evidence type="ECO:0000313" key="2">
    <source>
        <dbReference type="EMBL" id="CAD7279940.1"/>
    </source>
</evidence>
<organism evidence="2">
    <name type="scientific">Notodromas monacha</name>
    <dbReference type="NCBI Taxonomy" id="399045"/>
    <lineage>
        <taxon>Eukaryota</taxon>
        <taxon>Metazoa</taxon>
        <taxon>Ecdysozoa</taxon>
        <taxon>Arthropoda</taxon>
        <taxon>Crustacea</taxon>
        <taxon>Oligostraca</taxon>
        <taxon>Ostracoda</taxon>
        <taxon>Podocopa</taxon>
        <taxon>Podocopida</taxon>
        <taxon>Cypridocopina</taxon>
        <taxon>Cypridoidea</taxon>
        <taxon>Cyprididae</taxon>
        <taxon>Notodromas</taxon>
    </lineage>
</organism>
<evidence type="ECO:0000256" key="1">
    <source>
        <dbReference type="SAM" id="MobiDB-lite"/>
    </source>
</evidence>
<gene>
    <name evidence="2" type="ORF">NMOB1V02_LOCUS7604</name>
</gene>
<dbReference type="EMBL" id="CAJPEX010001862">
    <property type="protein sequence ID" value="CAG0920092.1"/>
    <property type="molecule type" value="Genomic_DNA"/>
</dbReference>
<dbReference type="Proteomes" id="UP000678499">
    <property type="component" value="Unassembled WGS sequence"/>
</dbReference>
<proteinExistence type="predicted"/>